<dbReference type="GO" id="GO:0000987">
    <property type="term" value="F:cis-regulatory region sequence-specific DNA binding"/>
    <property type="evidence" value="ECO:0007669"/>
    <property type="project" value="TreeGrafter"/>
</dbReference>
<dbReference type="InParanoid" id="B5Y548"/>
<dbReference type="EMBL" id="CP001142">
    <property type="protein sequence ID" value="ACI65877.1"/>
    <property type="molecule type" value="Genomic_DNA"/>
</dbReference>
<feature type="chain" id="PRO_5002841275" description="JmjC domain-containing protein" evidence="1">
    <location>
        <begin position="24"/>
        <end position="253"/>
    </location>
</feature>
<dbReference type="AlphaFoldDB" id="B5Y548"/>
<dbReference type="GO" id="GO:0005634">
    <property type="term" value="C:nucleus"/>
    <property type="evidence" value="ECO:0007669"/>
    <property type="project" value="TreeGrafter"/>
</dbReference>
<dbReference type="Proteomes" id="UP000000759">
    <property type="component" value="Chromosome 3"/>
</dbReference>
<dbReference type="PANTHER" id="PTHR12480:SF21">
    <property type="entry name" value="JMJC DOMAIN-CONTAINING PROTEIN 8"/>
    <property type="match status" value="1"/>
</dbReference>
<protein>
    <recommendedName>
        <fullName evidence="4">JmjC domain-containing protein</fullName>
    </recommendedName>
</protein>
<evidence type="ECO:0000313" key="2">
    <source>
        <dbReference type="EMBL" id="ACI65877.1"/>
    </source>
</evidence>
<accession>B5Y548</accession>
<keyword evidence="1" id="KW-0732">Signal</keyword>
<dbReference type="PANTHER" id="PTHR12480">
    <property type="entry name" value="ARGININE DEMETHYLASE AND LYSYL-HYDROXYLASE JMJD"/>
    <property type="match status" value="1"/>
</dbReference>
<dbReference type="eggNOG" id="KOG2131">
    <property type="taxonomic scope" value="Eukaryota"/>
</dbReference>
<proteinExistence type="predicted"/>
<dbReference type="SUPFAM" id="SSF51197">
    <property type="entry name" value="Clavaminate synthase-like"/>
    <property type="match status" value="1"/>
</dbReference>
<name>B5Y548_PHATC</name>
<dbReference type="InterPro" id="IPR050910">
    <property type="entry name" value="JMJD6_ArgDemeth/LysHydrox"/>
</dbReference>
<dbReference type="Gene3D" id="2.60.120.650">
    <property type="entry name" value="Cupin"/>
    <property type="match status" value="1"/>
</dbReference>
<dbReference type="GeneID" id="7203993"/>
<dbReference type="OrthoDB" id="438164at2759"/>
<dbReference type="OMA" id="SWYLFGE"/>
<reference evidence="3" key="2">
    <citation type="submission" date="2008-08" db="EMBL/GenBank/DDBJ databases">
        <authorList>
            <consortium name="Diatom Consortium"/>
            <person name="Grigoriev I."/>
            <person name="Grimwood J."/>
            <person name="Kuo A."/>
            <person name="Otillar R.P."/>
            <person name="Salamov A."/>
            <person name="Detter J.C."/>
            <person name="Lindquist E."/>
            <person name="Shapiro H."/>
            <person name="Lucas S."/>
            <person name="Glavina del Rio T."/>
            <person name="Pitluck S."/>
            <person name="Rokhsar D."/>
            <person name="Bowler C."/>
        </authorList>
    </citation>
    <scope>GENOME REANNOTATION</scope>
    <source>
        <strain evidence="3">CCAP 1055/1</strain>
    </source>
</reference>
<evidence type="ECO:0008006" key="4">
    <source>
        <dbReference type="Google" id="ProtNLM"/>
    </source>
</evidence>
<organism evidence="2 3">
    <name type="scientific">Phaeodactylum tricornutum (strain CCAP 1055/1)</name>
    <dbReference type="NCBI Taxonomy" id="556484"/>
    <lineage>
        <taxon>Eukaryota</taxon>
        <taxon>Sar</taxon>
        <taxon>Stramenopiles</taxon>
        <taxon>Ochrophyta</taxon>
        <taxon>Bacillariophyta</taxon>
        <taxon>Bacillariophyceae</taxon>
        <taxon>Bacillariophycidae</taxon>
        <taxon>Naviculales</taxon>
        <taxon>Phaeodactylaceae</taxon>
        <taxon>Phaeodactylum</taxon>
    </lineage>
</organism>
<dbReference type="HOGENOM" id="CLU_1100304_0_0_1"/>
<dbReference type="KEGG" id="pti:PHATR_44031"/>
<gene>
    <name evidence="2" type="ORF">PHATR_44031</name>
</gene>
<evidence type="ECO:0000313" key="3">
    <source>
        <dbReference type="Proteomes" id="UP000000759"/>
    </source>
</evidence>
<keyword evidence="3" id="KW-1185">Reference proteome</keyword>
<dbReference type="RefSeq" id="XP_002186407.1">
    <property type="nucleotide sequence ID" value="XM_002186371.1"/>
</dbReference>
<sequence>MKAATRRYAWSTVLILVVGRSFGWNWNPADDHPCNIVRLSFTDLYQRFGPDGVPPLHHEPLILVPDASVPGRNAYFRQRTLLQALPQNFEPNFLVTLSSSNSLSEHRRTVALKTYLNETVAKGETFPDRPSNESWYLFGETYSDEWKTLLKDYELPPCRTCTDEWVALSFGIGNRGSGVQWHVHGPGFSEAVHGRKHWILYPPYRKPVHDKDQSSRQWMEYVYAAASARPYECSRKYPCNASTNVSGYNIQSQ</sequence>
<evidence type="ECO:0000256" key="1">
    <source>
        <dbReference type="SAM" id="SignalP"/>
    </source>
</evidence>
<dbReference type="PaxDb" id="2850-Phatr44031"/>
<reference evidence="2 3" key="1">
    <citation type="journal article" date="2008" name="Nature">
        <title>The Phaeodactylum genome reveals the evolutionary history of diatom genomes.</title>
        <authorList>
            <person name="Bowler C."/>
            <person name="Allen A.E."/>
            <person name="Badger J.H."/>
            <person name="Grimwood J."/>
            <person name="Jabbari K."/>
            <person name="Kuo A."/>
            <person name="Maheswari U."/>
            <person name="Martens C."/>
            <person name="Maumus F."/>
            <person name="Otillar R.P."/>
            <person name="Rayko E."/>
            <person name="Salamov A."/>
            <person name="Vandepoele K."/>
            <person name="Beszteri B."/>
            <person name="Gruber A."/>
            <person name="Heijde M."/>
            <person name="Katinka M."/>
            <person name="Mock T."/>
            <person name="Valentin K."/>
            <person name="Verret F."/>
            <person name="Berges J.A."/>
            <person name="Brownlee C."/>
            <person name="Cadoret J.P."/>
            <person name="Chiovitti A."/>
            <person name="Choi C.J."/>
            <person name="Coesel S."/>
            <person name="De Martino A."/>
            <person name="Detter J.C."/>
            <person name="Durkin C."/>
            <person name="Falciatore A."/>
            <person name="Fournet J."/>
            <person name="Haruta M."/>
            <person name="Huysman M.J."/>
            <person name="Jenkins B.D."/>
            <person name="Jiroutova K."/>
            <person name="Jorgensen R.E."/>
            <person name="Joubert Y."/>
            <person name="Kaplan A."/>
            <person name="Kroger N."/>
            <person name="Kroth P.G."/>
            <person name="La Roche J."/>
            <person name="Lindquist E."/>
            <person name="Lommer M."/>
            <person name="Martin-Jezequel V."/>
            <person name="Lopez P.J."/>
            <person name="Lucas S."/>
            <person name="Mangogna M."/>
            <person name="McGinnis K."/>
            <person name="Medlin L.K."/>
            <person name="Montsant A."/>
            <person name="Oudot-Le Secq M.P."/>
            <person name="Napoli C."/>
            <person name="Obornik M."/>
            <person name="Parker M.S."/>
            <person name="Petit J.L."/>
            <person name="Porcel B.M."/>
            <person name="Poulsen N."/>
            <person name="Robison M."/>
            <person name="Rychlewski L."/>
            <person name="Rynearson T.A."/>
            <person name="Schmutz J."/>
            <person name="Shapiro H."/>
            <person name="Siaut M."/>
            <person name="Stanley M."/>
            <person name="Sussman M.R."/>
            <person name="Taylor A.R."/>
            <person name="Vardi A."/>
            <person name="von Dassow P."/>
            <person name="Vyverman W."/>
            <person name="Willis A."/>
            <person name="Wyrwicz L.S."/>
            <person name="Rokhsar D.S."/>
            <person name="Weissenbach J."/>
            <person name="Armbrust E.V."/>
            <person name="Green B.R."/>
            <person name="Van de Peer Y."/>
            <person name="Grigoriev I.V."/>
        </authorList>
    </citation>
    <scope>NUCLEOTIDE SEQUENCE [LARGE SCALE GENOMIC DNA]</scope>
    <source>
        <strain evidence="2 3">CCAP 1055/1</strain>
    </source>
</reference>
<feature type="signal peptide" evidence="1">
    <location>
        <begin position="1"/>
        <end position="23"/>
    </location>
</feature>